<dbReference type="EMBL" id="HG992338">
    <property type="protein sequence ID" value="CAE6815954.1"/>
    <property type="molecule type" value="Genomic_DNA"/>
</dbReference>
<protein>
    <submittedName>
        <fullName evidence="1">Uncharacterized protein</fullName>
    </submittedName>
</protein>
<dbReference type="Proteomes" id="UP000835287">
    <property type="component" value="Chromosome"/>
</dbReference>
<organism evidence="1 2">
    <name type="scientific">Xanthomonas arboricola pv. corylina</name>
    <dbReference type="NCBI Taxonomy" id="487821"/>
    <lineage>
        <taxon>Bacteria</taxon>
        <taxon>Pseudomonadati</taxon>
        <taxon>Pseudomonadota</taxon>
        <taxon>Gammaproteobacteria</taxon>
        <taxon>Lysobacterales</taxon>
        <taxon>Lysobacteraceae</taxon>
        <taxon>Xanthomonas</taxon>
    </lineage>
</organism>
<dbReference type="EMBL" id="HG992338">
    <property type="protein sequence ID" value="CAE6815963.1"/>
    <property type="molecule type" value="Genomic_DNA"/>
</dbReference>
<sequence length="76" mass="9038">MTAPEGQAKRRRRFYAYERQSGSVCYFDKAMHEHLQRYPHTQVHFHLARCLLTSSLLTREEANRQAWLPRPGPRTP</sequence>
<evidence type="ECO:0000313" key="2">
    <source>
        <dbReference type="Proteomes" id="UP000835287"/>
    </source>
</evidence>
<reference evidence="1 2" key="1">
    <citation type="submission" date="2021-02" db="EMBL/GenBank/DDBJ databases">
        <authorList>
            <person name="Pothier F. J."/>
        </authorList>
    </citation>
    <scope>NUCLEOTIDE SEQUENCE [LARGE SCALE GENOMIC DNA]</scope>
    <source>
        <strain evidence="1 2">301</strain>
    </source>
</reference>
<evidence type="ECO:0000313" key="1">
    <source>
        <dbReference type="EMBL" id="CAE6815954.1"/>
    </source>
</evidence>
<proteinExistence type="predicted"/>
<gene>
    <name evidence="1" type="ORF">XAC301_32480</name>
</gene>
<keyword evidence="2" id="KW-1185">Reference proteome</keyword>
<accession>A0ABN7MMZ6</accession>
<name>A0ABN7MMZ6_9XANT</name>